<sequence length="117" mass="13968">MMLTIKYMILIIMLITLIIMLITMISKKSIIDIQKSSPFECGFNPMSMKRLPFSIHFFIIAIIFLIFDVEIVIIMPMIMTFKYSLMKFWMLTSISFIIILIMGLYYEWKNGMLNWEK</sequence>
<dbReference type="AlphaFoldDB" id="A0A343K812"/>
<keyword evidence="9" id="KW-0830">Ubiquinone</keyword>
<comment type="catalytic activity">
    <reaction evidence="8 9">
        <text>a ubiquinone + NADH + 5 H(+)(in) = a ubiquinol + NAD(+) + 4 H(+)(out)</text>
        <dbReference type="Rhea" id="RHEA:29091"/>
        <dbReference type="Rhea" id="RHEA-COMP:9565"/>
        <dbReference type="Rhea" id="RHEA-COMP:9566"/>
        <dbReference type="ChEBI" id="CHEBI:15378"/>
        <dbReference type="ChEBI" id="CHEBI:16389"/>
        <dbReference type="ChEBI" id="CHEBI:17976"/>
        <dbReference type="ChEBI" id="CHEBI:57540"/>
        <dbReference type="ChEBI" id="CHEBI:57945"/>
        <dbReference type="EC" id="7.1.1.2"/>
    </reaction>
</comment>
<evidence type="ECO:0000256" key="7">
    <source>
        <dbReference type="ARBA" id="ARBA00023136"/>
    </source>
</evidence>
<dbReference type="GO" id="GO:0030964">
    <property type="term" value="C:NADH dehydrogenase complex"/>
    <property type="evidence" value="ECO:0007669"/>
    <property type="project" value="TreeGrafter"/>
</dbReference>
<keyword evidence="9" id="KW-0249">Electron transport</keyword>
<dbReference type="InterPro" id="IPR038430">
    <property type="entry name" value="NDAH_ubi_oxred_su3_sf"/>
</dbReference>
<dbReference type="GO" id="GO:0031966">
    <property type="term" value="C:mitochondrial membrane"/>
    <property type="evidence" value="ECO:0007669"/>
    <property type="project" value="UniProtKB-SubCell"/>
</dbReference>
<keyword evidence="9" id="KW-1278">Translocase</keyword>
<evidence type="ECO:0000256" key="8">
    <source>
        <dbReference type="ARBA" id="ARBA00049551"/>
    </source>
</evidence>
<keyword evidence="9" id="KW-0679">Respiratory chain</keyword>
<keyword evidence="7 9" id="KW-0472">Membrane</keyword>
<dbReference type="PANTHER" id="PTHR11058">
    <property type="entry name" value="NADH-UBIQUINONE OXIDOREDUCTASE CHAIN 3"/>
    <property type="match status" value="1"/>
</dbReference>
<evidence type="ECO:0000256" key="6">
    <source>
        <dbReference type="ARBA" id="ARBA00022989"/>
    </source>
</evidence>
<dbReference type="Pfam" id="PF00507">
    <property type="entry name" value="Oxidored_q4"/>
    <property type="match status" value="1"/>
</dbReference>
<organism evidence="10">
    <name type="scientific">Centrotus cornutus</name>
    <dbReference type="NCBI Taxonomy" id="1585357"/>
    <lineage>
        <taxon>Eukaryota</taxon>
        <taxon>Metazoa</taxon>
        <taxon>Ecdysozoa</taxon>
        <taxon>Arthropoda</taxon>
        <taxon>Hexapoda</taxon>
        <taxon>Insecta</taxon>
        <taxon>Pterygota</taxon>
        <taxon>Neoptera</taxon>
        <taxon>Paraneoptera</taxon>
        <taxon>Hemiptera</taxon>
        <taxon>Auchenorrhyncha</taxon>
        <taxon>Membracoidea</taxon>
        <taxon>Membracidae</taxon>
        <taxon>Centrotus</taxon>
    </lineage>
</organism>
<dbReference type="EC" id="7.1.1.2" evidence="9"/>
<protein>
    <recommendedName>
        <fullName evidence="3 9">NADH-ubiquinone oxidoreductase chain 3</fullName>
        <ecNumber evidence="9">7.1.1.2</ecNumber>
    </recommendedName>
</protein>
<evidence type="ECO:0000313" key="10">
    <source>
        <dbReference type="EMBL" id="ATD86008.1"/>
    </source>
</evidence>
<proteinExistence type="inferred from homology"/>
<keyword evidence="5 9" id="KW-0812">Transmembrane</keyword>
<dbReference type="GO" id="GO:0008137">
    <property type="term" value="F:NADH dehydrogenase (ubiquinone) activity"/>
    <property type="evidence" value="ECO:0007669"/>
    <property type="project" value="UniProtKB-UniRule"/>
</dbReference>
<keyword evidence="6 9" id="KW-1133">Transmembrane helix</keyword>
<feature type="transmembrane region" description="Helical" evidence="9">
    <location>
        <begin position="53"/>
        <end position="76"/>
    </location>
</feature>
<comment type="similarity">
    <text evidence="2 9">Belongs to the complex I subunit 3 family.</text>
</comment>
<accession>A0A343K812</accession>
<evidence type="ECO:0000256" key="4">
    <source>
        <dbReference type="ARBA" id="ARBA00022448"/>
    </source>
</evidence>
<keyword evidence="4 9" id="KW-0813">Transport</keyword>
<name>A0A343K812_9HEMI</name>
<evidence type="ECO:0000256" key="1">
    <source>
        <dbReference type="ARBA" id="ARBA00004370"/>
    </source>
</evidence>
<evidence type="ECO:0000256" key="5">
    <source>
        <dbReference type="ARBA" id="ARBA00022692"/>
    </source>
</evidence>
<feature type="transmembrane region" description="Helical" evidence="9">
    <location>
        <begin position="88"/>
        <end position="106"/>
    </location>
</feature>
<geneLocation type="mitochondrion" evidence="10"/>
<dbReference type="Gene3D" id="1.20.58.1610">
    <property type="entry name" value="NADH:ubiquinone/plastoquinone oxidoreductase, chain 3"/>
    <property type="match status" value="1"/>
</dbReference>
<dbReference type="InterPro" id="IPR000440">
    <property type="entry name" value="NADH_UbQ/plastoQ_OxRdtase_su3"/>
</dbReference>
<dbReference type="PANTHER" id="PTHR11058:SF9">
    <property type="entry name" value="NADH-UBIQUINONE OXIDOREDUCTASE CHAIN 3"/>
    <property type="match status" value="1"/>
</dbReference>
<evidence type="ECO:0000256" key="2">
    <source>
        <dbReference type="ARBA" id="ARBA00008472"/>
    </source>
</evidence>
<evidence type="ECO:0000256" key="9">
    <source>
        <dbReference type="RuleBase" id="RU003640"/>
    </source>
</evidence>
<comment type="subcellular location">
    <subcellularLocation>
        <location evidence="1">Membrane</location>
    </subcellularLocation>
    <subcellularLocation>
        <location evidence="9">Mitochondrion membrane</location>
        <topology evidence="9">Multi-pass membrane protein</topology>
    </subcellularLocation>
</comment>
<evidence type="ECO:0000256" key="3">
    <source>
        <dbReference type="ARBA" id="ARBA00021007"/>
    </source>
</evidence>
<dbReference type="EMBL" id="KX437728">
    <property type="protein sequence ID" value="ATD86008.1"/>
    <property type="molecule type" value="Genomic_DNA"/>
</dbReference>
<comment type="function">
    <text evidence="9">Core subunit of the mitochondrial membrane respiratory chain NADH dehydrogenase (Complex I) which catalyzes electron transfer from NADH through the respiratory chain, using ubiquinone as an electron acceptor. Essential for the catalytic activity of complex I.</text>
</comment>
<reference evidence="10" key="1">
    <citation type="journal article" date="2017" name="Zool. J. Linn. Soc.">
        <title>Insufficient power of mitogenomic data in resolving the auchenorrhynchan monophyly.</title>
        <authorList>
            <person name="Song N."/>
            <person name="Cai W."/>
            <person name="Li H."/>
        </authorList>
    </citation>
    <scope>NUCLEOTIDE SEQUENCE</scope>
    <source>
        <strain evidence="10">Zz0416-01</strain>
    </source>
</reference>
<keyword evidence="9 10" id="KW-0496">Mitochondrion</keyword>
<keyword evidence="9" id="KW-0520">NAD</keyword>
<feature type="transmembrane region" description="Helical" evidence="9">
    <location>
        <begin position="7"/>
        <end position="26"/>
    </location>
</feature>
<gene>
    <name evidence="10" type="primary">nad3</name>
</gene>